<protein>
    <recommendedName>
        <fullName evidence="4">Portal protein</fullName>
    </recommendedName>
</protein>
<gene>
    <name evidence="2" type="ORF">SAHL_10800</name>
</gene>
<dbReference type="Pfam" id="PF06074">
    <property type="entry name" value="Portal_Mu"/>
    <property type="match status" value="1"/>
</dbReference>
<dbReference type="InterPro" id="IPR009279">
    <property type="entry name" value="Portal_Mu"/>
</dbReference>
<dbReference type="EMBL" id="AYKF01000088">
    <property type="protein sequence ID" value="ROO28237.1"/>
    <property type="molecule type" value="Genomic_DNA"/>
</dbReference>
<evidence type="ECO:0000313" key="2">
    <source>
        <dbReference type="EMBL" id="ROO28237.1"/>
    </source>
</evidence>
<evidence type="ECO:0000256" key="1">
    <source>
        <dbReference type="SAM" id="MobiDB-lite"/>
    </source>
</evidence>
<organism evidence="2 3">
    <name type="scientific">Salinisphaera orenii YIM 95161</name>
    <dbReference type="NCBI Taxonomy" id="1051139"/>
    <lineage>
        <taxon>Bacteria</taxon>
        <taxon>Pseudomonadati</taxon>
        <taxon>Pseudomonadota</taxon>
        <taxon>Gammaproteobacteria</taxon>
        <taxon>Salinisphaerales</taxon>
        <taxon>Salinisphaeraceae</taxon>
        <taxon>Salinisphaera</taxon>
    </lineage>
</organism>
<accession>A0A423PRM7</accession>
<feature type="compositionally biased region" description="Pro residues" evidence="1">
    <location>
        <begin position="423"/>
        <end position="432"/>
    </location>
</feature>
<evidence type="ECO:0000313" key="3">
    <source>
        <dbReference type="Proteomes" id="UP000285123"/>
    </source>
</evidence>
<dbReference type="OrthoDB" id="9797300at2"/>
<sequence length="535" mass="57845">MAESPILQRDGRPFETTELTEELAAPTLTGVRSVWTQGVAAGMTPARLASILQAAADGNAHDYLTLAEEMEERDPHYAAVLGTRKRAVSGLPVHVEAASDDGPGVKLADAVRELVRRPAFGYLVDDQLDALGKGYSVSEILWDRSGATWEPMAYKHRDPRFFEFTDASGLEKLGLLDDSQPGQPLPMPGYKFVTHVPRLKSGIPLRGGLARLVAFGWICKAYTMKDWIAFAEVYGMPLRLGRYGPGASERDVSILRQAVANIGSDAAAVLPRSMEIEFQDVASGGGSGNTDLFERLADWVDRQTSKGVLGQTMTTDAQSAGLGSNQAGVHNEVRGDILAADAKQLSDTLNRDLVRPYIDLNFGPQPAYPRIELQVIEPEDIEGLTKALERLVPLGLRVGGSTMRDKLGLPDPDDDEEVLTPPQGAPSGPPPALNRRSTRDRSGLETALNRTDAPAPADAIDDLTEALAGDDEWEEQLEPLIDPIEQLAAEVDSPEAFRARLPELLERMDAGELLEKLANATFRARGLGDANDGDN</sequence>
<evidence type="ECO:0008006" key="4">
    <source>
        <dbReference type="Google" id="ProtNLM"/>
    </source>
</evidence>
<feature type="region of interest" description="Disordered" evidence="1">
    <location>
        <begin position="401"/>
        <end position="455"/>
    </location>
</feature>
<name>A0A423PRM7_9GAMM</name>
<proteinExistence type="predicted"/>
<comment type="caution">
    <text evidence="2">The sequence shown here is derived from an EMBL/GenBank/DDBJ whole genome shotgun (WGS) entry which is preliminary data.</text>
</comment>
<dbReference type="Proteomes" id="UP000285123">
    <property type="component" value="Unassembled WGS sequence"/>
</dbReference>
<dbReference type="AlphaFoldDB" id="A0A423PRM7"/>
<reference evidence="2 3" key="1">
    <citation type="submission" date="2013-10" db="EMBL/GenBank/DDBJ databases">
        <title>Salinisphaera halophila YIM 95161 Genome Sequencing.</title>
        <authorList>
            <person name="Lai Q."/>
            <person name="Li C."/>
            <person name="Shao Z."/>
        </authorList>
    </citation>
    <scope>NUCLEOTIDE SEQUENCE [LARGE SCALE GENOMIC DNA]</scope>
    <source>
        <strain evidence="2 3">YIM 95161</strain>
    </source>
</reference>
<dbReference type="RefSeq" id="WP_123591417.1">
    <property type="nucleotide sequence ID" value="NZ_AYKF01000088.1"/>
</dbReference>